<reference evidence="17" key="1">
    <citation type="submission" date="2022-04" db="EMBL/GenBank/DDBJ databases">
        <title>Carnegiea gigantea Genome sequencing and assembly v2.</title>
        <authorList>
            <person name="Copetti D."/>
            <person name="Sanderson M.J."/>
            <person name="Burquez A."/>
            <person name="Wojciechowski M.F."/>
        </authorList>
    </citation>
    <scope>NUCLEOTIDE SEQUENCE</scope>
    <source>
        <strain evidence="17">SGP5-SGP5p</strain>
        <tissue evidence="17">Aerial part</tissue>
    </source>
</reference>
<dbReference type="OrthoDB" id="1097929at2759"/>
<dbReference type="Proteomes" id="UP001153076">
    <property type="component" value="Unassembled WGS sequence"/>
</dbReference>
<feature type="transmembrane region" description="Helical" evidence="14">
    <location>
        <begin position="266"/>
        <end position="287"/>
    </location>
</feature>
<proteinExistence type="inferred from homology"/>
<dbReference type="PANTHER" id="PTHR32080:SF3">
    <property type="entry name" value="PLASMODESMATA-LOCATED PROTEIN 7"/>
    <property type="match status" value="1"/>
</dbReference>
<accession>A0A9Q1L042</accession>
<protein>
    <recommendedName>
        <fullName evidence="16">Gnk2-homologous domain-containing protein</fullName>
    </recommendedName>
</protein>
<evidence type="ECO:0000256" key="3">
    <source>
        <dbReference type="ARBA" id="ARBA00022475"/>
    </source>
</evidence>
<feature type="chain" id="PRO_5040461956" description="Gnk2-homologous domain-containing protein" evidence="15">
    <location>
        <begin position="35"/>
        <end position="295"/>
    </location>
</feature>
<evidence type="ECO:0000256" key="11">
    <source>
        <dbReference type="ARBA" id="ARBA00023157"/>
    </source>
</evidence>
<evidence type="ECO:0000313" key="18">
    <source>
        <dbReference type="Proteomes" id="UP001153076"/>
    </source>
</evidence>
<evidence type="ECO:0000256" key="12">
    <source>
        <dbReference type="ARBA" id="ARBA00024184"/>
    </source>
</evidence>
<dbReference type="FunFam" id="3.30.430.20:FF:000001">
    <property type="entry name" value="cysteine-rich repeat secretory protein 3"/>
    <property type="match status" value="1"/>
</dbReference>
<keyword evidence="5 14" id="KW-0812">Transmembrane</keyword>
<keyword evidence="2" id="KW-0813">Transport</keyword>
<name>A0A9Q1L042_9CARY</name>
<keyword evidence="18" id="KW-1185">Reference proteome</keyword>
<dbReference type="PANTHER" id="PTHR32080">
    <property type="entry name" value="ANTIFUNGAL PROTEIN GINKBILOBIN-2-LIKE"/>
    <property type="match status" value="1"/>
</dbReference>
<sequence>MATSSPTLFSPPSLSHLFTFLLCLSFTHLTPCQSSSSSTVSFVYGGCSQLKYSPDDAAYAANLHSLLTALLNSATYSSYNHFTVVGSSPSAAVHGLYQCRGDLPMPECAACVSHSASRLAGLCPGTCGGVVQLQGCFLKYDNESFFGVEDKDLLFKKCGPPPAGLAPEVMAARDAVLDGLVRGPGLYRVGGSREVQGMAQCVGDLSTGQCQDCVGEAVKQVKMACGNGAPGDVYLGKCYVRYTLGGGRSYFNSNNGYIKNMGVKTFALIIGLLAAIAILIIFLTFLCRTFAGSSK</sequence>
<keyword evidence="9 14" id="KW-1133">Transmembrane helix</keyword>
<dbReference type="AlphaFoldDB" id="A0A9Q1L042"/>
<evidence type="ECO:0000256" key="2">
    <source>
        <dbReference type="ARBA" id="ARBA00022448"/>
    </source>
</evidence>
<dbReference type="GO" id="GO:0009506">
    <property type="term" value="C:plasmodesma"/>
    <property type="evidence" value="ECO:0007669"/>
    <property type="project" value="UniProtKB-SubCell"/>
</dbReference>
<dbReference type="InterPro" id="IPR038408">
    <property type="entry name" value="GNK2_sf"/>
</dbReference>
<evidence type="ECO:0000256" key="5">
    <source>
        <dbReference type="ARBA" id="ARBA00022692"/>
    </source>
</evidence>
<feature type="domain" description="Gnk2-homologous" evidence="16">
    <location>
        <begin position="147"/>
        <end position="247"/>
    </location>
</feature>
<evidence type="ECO:0000256" key="10">
    <source>
        <dbReference type="ARBA" id="ARBA00023136"/>
    </source>
</evidence>
<gene>
    <name evidence="17" type="ORF">Cgig2_016639</name>
</gene>
<feature type="signal peptide" evidence="15">
    <location>
        <begin position="1"/>
        <end position="34"/>
    </location>
</feature>
<evidence type="ECO:0000256" key="14">
    <source>
        <dbReference type="SAM" id="Phobius"/>
    </source>
</evidence>
<keyword evidence="11" id="KW-1015">Disulfide bond</keyword>
<keyword evidence="3" id="KW-1003">Cell membrane</keyword>
<dbReference type="CDD" id="cd23509">
    <property type="entry name" value="Gnk2-like"/>
    <property type="match status" value="2"/>
</dbReference>
<keyword evidence="8" id="KW-0965">Cell junction</keyword>
<dbReference type="InterPro" id="IPR002902">
    <property type="entry name" value="GNK2"/>
</dbReference>
<comment type="similarity">
    <text evidence="13">Belongs to the cysteine-rich repeat secretory protein family. Plasmodesmata-located proteins (PDLD) subfamily.</text>
</comment>
<dbReference type="Pfam" id="PF01657">
    <property type="entry name" value="Stress-antifung"/>
    <property type="match status" value="2"/>
</dbReference>
<evidence type="ECO:0000313" key="17">
    <source>
        <dbReference type="EMBL" id="KAJ8452058.1"/>
    </source>
</evidence>
<evidence type="ECO:0000256" key="13">
    <source>
        <dbReference type="ARBA" id="ARBA00038393"/>
    </source>
</evidence>
<dbReference type="EMBL" id="JAKOGI010000006">
    <property type="protein sequence ID" value="KAJ8452058.1"/>
    <property type="molecule type" value="Genomic_DNA"/>
</dbReference>
<dbReference type="GO" id="GO:0005886">
    <property type="term" value="C:plasma membrane"/>
    <property type="evidence" value="ECO:0007669"/>
    <property type="project" value="UniProtKB-SubCell"/>
</dbReference>
<keyword evidence="7" id="KW-0677">Repeat</keyword>
<evidence type="ECO:0000256" key="7">
    <source>
        <dbReference type="ARBA" id="ARBA00022737"/>
    </source>
</evidence>
<evidence type="ECO:0000256" key="4">
    <source>
        <dbReference type="ARBA" id="ARBA00022581"/>
    </source>
</evidence>
<dbReference type="PROSITE" id="PS51473">
    <property type="entry name" value="GNK2"/>
    <property type="match status" value="2"/>
</dbReference>
<evidence type="ECO:0000256" key="15">
    <source>
        <dbReference type="SAM" id="SignalP"/>
    </source>
</evidence>
<dbReference type="InterPro" id="IPR051378">
    <property type="entry name" value="Cell2Cell_Antifungal"/>
</dbReference>
<organism evidence="17 18">
    <name type="scientific">Carnegiea gigantea</name>
    <dbReference type="NCBI Taxonomy" id="171969"/>
    <lineage>
        <taxon>Eukaryota</taxon>
        <taxon>Viridiplantae</taxon>
        <taxon>Streptophyta</taxon>
        <taxon>Embryophyta</taxon>
        <taxon>Tracheophyta</taxon>
        <taxon>Spermatophyta</taxon>
        <taxon>Magnoliopsida</taxon>
        <taxon>eudicotyledons</taxon>
        <taxon>Gunneridae</taxon>
        <taxon>Pentapetalae</taxon>
        <taxon>Caryophyllales</taxon>
        <taxon>Cactineae</taxon>
        <taxon>Cactaceae</taxon>
        <taxon>Cactoideae</taxon>
        <taxon>Echinocereeae</taxon>
        <taxon>Carnegiea</taxon>
    </lineage>
</organism>
<dbReference type="Gene3D" id="3.30.430.20">
    <property type="entry name" value="Gnk2 domain, C-X8-C-X2-C motif"/>
    <property type="match status" value="2"/>
</dbReference>
<evidence type="ECO:0000256" key="1">
    <source>
        <dbReference type="ARBA" id="ARBA00004251"/>
    </source>
</evidence>
<keyword evidence="10 14" id="KW-0472">Membrane</keyword>
<comment type="subcellular location">
    <subcellularLocation>
        <location evidence="12">Cell junction</location>
        <location evidence="12">Plasmodesma</location>
    </subcellularLocation>
    <subcellularLocation>
        <location evidence="1">Cell membrane</location>
        <topology evidence="1">Single-pass type I membrane protein</topology>
    </subcellularLocation>
</comment>
<feature type="domain" description="Gnk2-homologous" evidence="16">
    <location>
        <begin position="40"/>
        <end position="145"/>
    </location>
</feature>
<evidence type="ECO:0000259" key="16">
    <source>
        <dbReference type="PROSITE" id="PS51473"/>
    </source>
</evidence>
<evidence type="ECO:0000256" key="8">
    <source>
        <dbReference type="ARBA" id="ARBA00022949"/>
    </source>
</evidence>
<comment type="caution">
    <text evidence="17">The sequence shown here is derived from an EMBL/GenBank/DDBJ whole genome shotgun (WGS) entry which is preliminary data.</text>
</comment>
<evidence type="ECO:0000256" key="9">
    <source>
        <dbReference type="ARBA" id="ARBA00022989"/>
    </source>
</evidence>
<keyword evidence="6 15" id="KW-0732">Signal</keyword>
<keyword evidence="4" id="KW-0945">Host-virus interaction</keyword>
<evidence type="ECO:0000256" key="6">
    <source>
        <dbReference type="ARBA" id="ARBA00022729"/>
    </source>
</evidence>